<dbReference type="InterPro" id="IPR013762">
    <property type="entry name" value="Integrase-like_cat_sf"/>
</dbReference>
<dbReference type="PANTHER" id="PTHR30349">
    <property type="entry name" value="PHAGE INTEGRASE-RELATED"/>
    <property type="match status" value="1"/>
</dbReference>
<dbReference type="PROSITE" id="PS51898">
    <property type="entry name" value="TYR_RECOMBINASE"/>
    <property type="match status" value="1"/>
</dbReference>
<dbReference type="GO" id="GO:0003677">
    <property type="term" value="F:DNA binding"/>
    <property type="evidence" value="ECO:0007669"/>
    <property type="project" value="UniProtKB-KW"/>
</dbReference>
<dbReference type="SUPFAM" id="SSF56349">
    <property type="entry name" value="DNA breaking-rejoining enzymes"/>
    <property type="match status" value="1"/>
</dbReference>
<dbReference type="EMBL" id="AESD01000192">
    <property type="protein sequence ID" value="EHJ14128.1"/>
    <property type="molecule type" value="Genomic_DNA"/>
</dbReference>
<dbReference type="PANTHER" id="PTHR30349:SF41">
    <property type="entry name" value="INTEGRASE_RECOMBINASE PROTEIN MJ0367-RELATED"/>
    <property type="match status" value="1"/>
</dbReference>
<proteinExistence type="inferred from homology"/>
<evidence type="ECO:0000256" key="2">
    <source>
        <dbReference type="ARBA" id="ARBA00023125"/>
    </source>
</evidence>
<dbReference type="RefSeq" id="WP_007309670.1">
    <property type="nucleotide sequence ID" value="NZ_AESD01000192.1"/>
</dbReference>
<reference evidence="5 6" key="1">
    <citation type="journal article" date="2011" name="Front. Microbiol.">
        <title>Two Strains of Crocosphaera watsonii with Highly Conserved Genomes are Distinguished by Strain-Specific Features.</title>
        <authorList>
            <person name="Bench S.R."/>
            <person name="Ilikchyan I.N."/>
            <person name="Tripp H.J."/>
            <person name="Zehr J.P."/>
        </authorList>
    </citation>
    <scope>NUCLEOTIDE SEQUENCE [LARGE SCALE GENOMIC DNA]</scope>
    <source>
        <strain evidence="5 6">WH 0003</strain>
    </source>
</reference>
<dbReference type="Gene3D" id="1.10.443.10">
    <property type="entry name" value="Intergrase catalytic core"/>
    <property type="match status" value="1"/>
</dbReference>
<dbReference type="GO" id="GO:0006310">
    <property type="term" value="P:DNA recombination"/>
    <property type="evidence" value="ECO:0007669"/>
    <property type="project" value="UniProtKB-KW"/>
</dbReference>
<accession>G5J109</accession>
<keyword evidence="3" id="KW-0233">DNA recombination</keyword>
<dbReference type="InterPro" id="IPR002104">
    <property type="entry name" value="Integrase_catalytic"/>
</dbReference>
<sequence>MSVGGQAEILNAQDWSKLEKVGQSVKHQTIWALLRFTGCRSQEARLLTVDNVYSDPVNRVVKDQVYFPKKIRKGKKWAISVPITKKLRWYLERYDCPTSGYLFPSSRNPDKPISYEAVYKYMKDAATKAGLGHQKISTHSGRRSLVTHLHEAGSSLETIRQITGHRSLQNLQAYIEVGKDQVAAAIDNVAL</sequence>
<dbReference type="PATRIC" id="fig|423471.3.peg.1104"/>
<name>G5J109_CROWT</name>
<evidence type="ECO:0000313" key="6">
    <source>
        <dbReference type="Proteomes" id="UP000003477"/>
    </source>
</evidence>
<feature type="domain" description="Tyr recombinase" evidence="4">
    <location>
        <begin position="5"/>
        <end position="187"/>
    </location>
</feature>
<keyword evidence="2" id="KW-0238">DNA-binding</keyword>
<dbReference type="InterPro" id="IPR011010">
    <property type="entry name" value="DNA_brk_join_enz"/>
</dbReference>
<dbReference type="Proteomes" id="UP000003477">
    <property type="component" value="Unassembled WGS sequence"/>
</dbReference>
<comment type="similarity">
    <text evidence="1">Belongs to the 'phage' integrase family.</text>
</comment>
<gene>
    <name evidence="5" type="ORF">CWATWH0003_1197</name>
</gene>
<evidence type="ECO:0000256" key="1">
    <source>
        <dbReference type="ARBA" id="ARBA00008857"/>
    </source>
</evidence>
<evidence type="ECO:0000256" key="3">
    <source>
        <dbReference type="ARBA" id="ARBA00023172"/>
    </source>
</evidence>
<comment type="caution">
    <text evidence="5">The sequence shown here is derived from an EMBL/GenBank/DDBJ whole genome shotgun (WGS) entry which is preliminary data.</text>
</comment>
<dbReference type="AlphaFoldDB" id="G5J109"/>
<evidence type="ECO:0000313" key="5">
    <source>
        <dbReference type="EMBL" id="EHJ14128.1"/>
    </source>
</evidence>
<evidence type="ECO:0000259" key="4">
    <source>
        <dbReference type="PROSITE" id="PS51898"/>
    </source>
</evidence>
<protein>
    <submittedName>
        <fullName evidence="5">Integrase family protein</fullName>
    </submittedName>
</protein>
<dbReference type="GeneID" id="88765031"/>
<dbReference type="InterPro" id="IPR050090">
    <property type="entry name" value="Tyrosine_recombinase_XerCD"/>
</dbReference>
<organism evidence="5 6">
    <name type="scientific">Crocosphaera watsonii WH 0003</name>
    <dbReference type="NCBI Taxonomy" id="423471"/>
    <lineage>
        <taxon>Bacteria</taxon>
        <taxon>Bacillati</taxon>
        <taxon>Cyanobacteriota</taxon>
        <taxon>Cyanophyceae</taxon>
        <taxon>Oscillatoriophycideae</taxon>
        <taxon>Chroococcales</taxon>
        <taxon>Aphanothecaceae</taxon>
        <taxon>Crocosphaera</taxon>
    </lineage>
</organism>
<dbReference type="Pfam" id="PF00589">
    <property type="entry name" value="Phage_integrase"/>
    <property type="match status" value="1"/>
</dbReference>
<dbReference type="GO" id="GO:0015074">
    <property type="term" value="P:DNA integration"/>
    <property type="evidence" value="ECO:0007669"/>
    <property type="project" value="InterPro"/>
</dbReference>